<feature type="transmembrane region" description="Helical" evidence="1">
    <location>
        <begin position="157"/>
        <end position="172"/>
    </location>
</feature>
<organism evidence="2 3">
    <name type="scientific">Fusibacter tunisiensis</name>
    <dbReference type="NCBI Taxonomy" id="1008308"/>
    <lineage>
        <taxon>Bacteria</taxon>
        <taxon>Bacillati</taxon>
        <taxon>Bacillota</taxon>
        <taxon>Clostridia</taxon>
        <taxon>Eubacteriales</taxon>
        <taxon>Eubacteriales Family XII. Incertae Sedis</taxon>
        <taxon>Fusibacter</taxon>
    </lineage>
</organism>
<dbReference type="InterPro" id="IPR018580">
    <property type="entry name" value="Uncharacterised_YfhO"/>
</dbReference>
<keyword evidence="1" id="KW-0472">Membrane</keyword>
<keyword evidence="1" id="KW-1133">Transmembrane helix</keyword>
<gene>
    <name evidence="2" type="ORF">JOC49_000457</name>
</gene>
<feature type="transmembrane region" description="Helical" evidence="1">
    <location>
        <begin position="132"/>
        <end position="150"/>
    </location>
</feature>
<dbReference type="PANTHER" id="PTHR38454:SF1">
    <property type="entry name" value="INTEGRAL MEMBRANE PROTEIN"/>
    <property type="match status" value="1"/>
</dbReference>
<protein>
    <submittedName>
        <fullName evidence="2">Membrane protein YfhO</fullName>
    </submittedName>
</protein>
<feature type="transmembrane region" description="Helical" evidence="1">
    <location>
        <begin position="375"/>
        <end position="391"/>
    </location>
</feature>
<dbReference type="RefSeq" id="WP_204661777.1">
    <property type="nucleotide sequence ID" value="NZ_JAFBDT010000002.1"/>
</dbReference>
<feature type="transmembrane region" description="Helical" evidence="1">
    <location>
        <begin position="7"/>
        <end position="29"/>
    </location>
</feature>
<keyword evidence="3" id="KW-1185">Reference proteome</keyword>
<feature type="transmembrane region" description="Helical" evidence="1">
    <location>
        <begin position="74"/>
        <end position="94"/>
    </location>
</feature>
<evidence type="ECO:0000256" key="1">
    <source>
        <dbReference type="SAM" id="Phobius"/>
    </source>
</evidence>
<comment type="caution">
    <text evidence="2">The sequence shown here is derived from an EMBL/GenBank/DDBJ whole genome shotgun (WGS) entry which is preliminary data.</text>
</comment>
<proteinExistence type="predicted"/>
<feature type="transmembrane region" description="Helical" evidence="1">
    <location>
        <begin position="101"/>
        <end position="120"/>
    </location>
</feature>
<feature type="transmembrane region" description="Helical" evidence="1">
    <location>
        <begin position="403"/>
        <end position="422"/>
    </location>
</feature>
<accession>A0ABS2MNH9</accession>
<dbReference type="Proteomes" id="UP000767854">
    <property type="component" value="Unassembled WGS sequence"/>
</dbReference>
<feature type="transmembrane region" description="Helical" evidence="1">
    <location>
        <begin position="288"/>
        <end position="308"/>
    </location>
</feature>
<reference evidence="2 3" key="1">
    <citation type="submission" date="2021-01" db="EMBL/GenBank/DDBJ databases">
        <title>Genomic Encyclopedia of Type Strains, Phase IV (KMG-IV): sequencing the most valuable type-strain genomes for metagenomic binning, comparative biology and taxonomic classification.</title>
        <authorList>
            <person name="Goeker M."/>
        </authorList>
    </citation>
    <scope>NUCLEOTIDE SEQUENCE [LARGE SCALE GENOMIC DNA]</scope>
    <source>
        <strain evidence="2 3">DSM 24436</strain>
    </source>
</reference>
<dbReference type="PANTHER" id="PTHR38454">
    <property type="entry name" value="INTEGRAL MEMBRANE PROTEIN-RELATED"/>
    <property type="match status" value="1"/>
</dbReference>
<evidence type="ECO:0000313" key="2">
    <source>
        <dbReference type="EMBL" id="MBM7560943.1"/>
    </source>
</evidence>
<evidence type="ECO:0000313" key="3">
    <source>
        <dbReference type="Proteomes" id="UP000767854"/>
    </source>
</evidence>
<feature type="transmembrane region" description="Helical" evidence="1">
    <location>
        <begin position="431"/>
        <end position="452"/>
    </location>
</feature>
<name>A0ABS2MNH9_9FIRM</name>
<feature type="transmembrane region" description="Helical" evidence="1">
    <location>
        <begin position="348"/>
        <end position="368"/>
    </location>
</feature>
<feature type="transmembrane region" description="Helical" evidence="1">
    <location>
        <begin position="178"/>
        <end position="207"/>
    </location>
</feature>
<dbReference type="EMBL" id="JAFBDT010000002">
    <property type="protein sequence ID" value="MBM7560943.1"/>
    <property type="molecule type" value="Genomic_DNA"/>
</dbReference>
<feature type="transmembrane region" description="Helical" evidence="1">
    <location>
        <begin position="320"/>
        <end position="342"/>
    </location>
</feature>
<sequence length="860" mass="96446">MLKKHKYTYITLGLAYLIMGIAFAVRGVYPFGDRQIMIIDNWHQYYPFMTVLQDKLKSGGSLFYSWEIGMGSNFWFLMAYYAMSPLYLLSILVPAKFLPEFMAFATMTKIALAGAMFTVYLKKVHDKDDISLVIFGLLYSFSGYLMGYYWNVMWLDSVYLLPILMLGLYKLIHESKPILYTVTLGVTLVVNFYIGYMVAIFTAIYFFKIYFDSYKWRFKHFAKTLLKVGIWSLIGVGLAAVVLLPAYKGLNMAYGTASANPQSFETYHSFLDLFNNLFLGVKPTVRSGLPNVFSGLIGLILIITYFVSPNISGRSKITTGGVLALLAVSFNINYLNFFWHGFHFPNEVPYRFSFVVTFVILSAVYDLFINLEKEKIARVGGGLIVYLILAEKLMDDSQVLTDLILYLNIGFILGYVALFYVWQSNKIHKTAFLSAIIVVVIVEASIGANIAVDEAGTTTKTSYPPAQSQIEEALFKLNTLDSDFYRMDQVKWYSTNDPAFYKYNGVSGFTSTINAHTTELAETLGLAASPRANRLLYASNTPILNAFYNVRYLIDRNQTANVPNDGFYPLLEAGTTDVYASTYPLGLAFRVDRGILNWIGTTSNPFKSQEELLELATGLTFGGPGEPQLFTPLTPVAEVFTGAKKAGEHVRYVKYELEDKEVEGSAKTTFVAQKKGQTYVYLNPSWSDDATITLGDQTITYDMKRSLVVDLGVLEPGTEFSVTYDLNTGYNTFYYLEVMQFNTEAFASAYDILKSNIMAVETYSDTKIIGKVTFKEPGILYTSIPYDDGWTITVDNKKIKPVKLLDGFIGLELDTGIHDLEFKYTPEGFVQGGIISLLSLVGLVMGVKLRGTALKRGECA</sequence>
<feature type="transmembrane region" description="Helical" evidence="1">
    <location>
        <begin position="228"/>
        <end position="247"/>
    </location>
</feature>
<keyword evidence="1" id="KW-0812">Transmembrane</keyword>
<dbReference type="Pfam" id="PF09586">
    <property type="entry name" value="YfhO"/>
    <property type="match status" value="1"/>
</dbReference>